<dbReference type="Proteomes" id="UP000324701">
    <property type="component" value="Unassembled WGS sequence"/>
</dbReference>
<keyword evidence="2" id="KW-1185">Reference proteome</keyword>
<dbReference type="OrthoDB" id="3579012at2"/>
<accession>A0A5B1BV96</accession>
<protein>
    <recommendedName>
        <fullName evidence="3">DUF2993 domain-containing protein</fullName>
    </recommendedName>
</protein>
<reference evidence="1 2" key="1">
    <citation type="submission" date="2019-09" db="EMBL/GenBank/DDBJ databases">
        <title>Report of infection by Mycobacterium simiae a patient suffering from pulmonary tuberculosis.</title>
        <authorList>
            <person name="Mohanty P.S."/>
            <person name="Bansal A.K."/>
            <person name="Singh H."/>
            <person name="Sharma S."/>
            <person name="Patil S.A."/>
            <person name="Upadhaya P."/>
            <person name="Singh P.K."/>
            <person name="Kumar D."/>
            <person name="Kumar S."/>
            <person name="Singh R.K."/>
            <person name="Chaudhary B."/>
        </authorList>
    </citation>
    <scope>NUCLEOTIDE SEQUENCE [LARGE SCALE GENOMIC DNA]</scope>
    <source>
        <strain evidence="1 2">JAL-560-SIM</strain>
    </source>
</reference>
<name>A0A5B1BV96_MYCSI</name>
<gene>
    <name evidence="1" type="ORF">F0Q45_04380</name>
</gene>
<dbReference type="AlphaFoldDB" id="A0A5B1BV96"/>
<proteinExistence type="predicted"/>
<comment type="caution">
    <text evidence="1">The sequence shown here is derived from an EMBL/GenBank/DDBJ whole genome shotgun (WGS) entry which is preliminary data.</text>
</comment>
<evidence type="ECO:0000313" key="2">
    <source>
        <dbReference type="Proteomes" id="UP000324701"/>
    </source>
</evidence>
<dbReference type="EMBL" id="VTZN01000015">
    <property type="protein sequence ID" value="KAA1251390.1"/>
    <property type="molecule type" value="Genomic_DNA"/>
</dbReference>
<evidence type="ECO:0000313" key="1">
    <source>
        <dbReference type="EMBL" id="KAA1251390.1"/>
    </source>
</evidence>
<dbReference type="RefSeq" id="WP_149652769.1">
    <property type="nucleotide sequence ID" value="NZ_VTZN01000015.1"/>
</dbReference>
<organism evidence="1 2">
    <name type="scientific">Mycobacterium simiae</name>
    <name type="common">Mycobacterium habana</name>
    <dbReference type="NCBI Taxonomy" id="1784"/>
    <lineage>
        <taxon>Bacteria</taxon>
        <taxon>Bacillati</taxon>
        <taxon>Actinomycetota</taxon>
        <taxon>Actinomycetes</taxon>
        <taxon>Mycobacteriales</taxon>
        <taxon>Mycobacteriaceae</taxon>
        <taxon>Mycobacterium</taxon>
        <taxon>Mycobacterium simiae complex</taxon>
    </lineage>
</organism>
<sequence length="280" mass="31021">MSPKVPFLRWEDPFRALDMLASLWSSTGLPSVSAGAAQAVSMPYRTLFMTLQQLLVGKEVTVRIGGDDVVLTVTELNSDLDPQGLAVGQLGEVRVAARDVRWGDDQSRHHLHSAVAVLRNVHIRPGVPPLVVAAPTRLSSVLPTEIFDDVLRQVAPQLRSELREDGTARLRWARRPGWGGVEVNADVVGTTLWLRPRAVIAGHRRWRLPMRTPAYQVPLPELPHGLLLTDVSLEPGSLKLSALLPEWRMELPLRHLEELITRLSQGALSFSWPSLLRGSD</sequence>
<evidence type="ECO:0008006" key="3">
    <source>
        <dbReference type="Google" id="ProtNLM"/>
    </source>
</evidence>